<dbReference type="Proteomes" id="UP000664096">
    <property type="component" value="Unassembled WGS sequence"/>
</dbReference>
<evidence type="ECO:0000259" key="8">
    <source>
        <dbReference type="PROSITE" id="PS51198"/>
    </source>
</evidence>
<dbReference type="GO" id="GO:0000725">
    <property type="term" value="P:recombinational repair"/>
    <property type="evidence" value="ECO:0007669"/>
    <property type="project" value="TreeGrafter"/>
</dbReference>
<keyword evidence="3 6" id="KW-0347">Helicase</keyword>
<dbReference type="PROSITE" id="PS51198">
    <property type="entry name" value="UVRD_HELICASE_ATP_BIND"/>
    <property type="match status" value="1"/>
</dbReference>
<dbReference type="GO" id="GO:0003677">
    <property type="term" value="F:DNA binding"/>
    <property type="evidence" value="ECO:0007669"/>
    <property type="project" value="InterPro"/>
</dbReference>
<keyword evidence="4 6" id="KW-0067">ATP-binding</keyword>
<keyword evidence="2 6" id="KW-0378">Hydrolase</keyword>
<dbReference type="GO" id="GO:0016787">
    <property type="term" value="F:hydrolase activity"/>
    <property type="evidence" value="ECO:0007669"/>
    <property type="project" value="UniProtKB-UniRule"/>
</dbReference>
<feature type="region of interest" description="Disordered" evidence="7">
    <location>
        <begin position="481"/>
        <end position="505"/>
    </location>
</feature>
<evidence type="ECO:0000256" key="2">
    <source>
        <dbReference type="ARBA" id="ARBA00022801"/>
    </source>
</evidence>
<reference evidence="9" key="1">
    <citation type="submission" date="2020-12" db="EMBL/GenBank/DDBJ databases">
        <title>Oil enriched cultivation method for isolating marine PHA-producing bacteria.</title>
        <authorList>
            <person name="Zheng W."/>
            <person name="Yu S."/>
            <person name="Huang Y."/>
        </authorList>
    </citation>
    <scope>NUCLEOTIDE SEQUENCE</scope>
    <source>
        <strain evidence="9">SY-2-12</strain>
    </source>
</reference>
<dbReference type="InterPro" id="IPR014016">
    <property type="entry name" value="UvrD-like_ATP-bd"/>
</dbReference>
<evidence type="ECO:0000256" key="5">
    <source>
        <dbReference type="ARBA" id="ARBA00034923"/>
    </source>
</evidence>
<dbReference type="InterPro" id="IPR000212">
    <property type="entry name" value="DNA_helicase_UvrD/REP"/>
</dbReference>
<feature type="binding site" evidence="6">
    <location>
        <begin position="35"/>
        <end position="42"/>
    </location>
    <ligand>
        <name>ATP</name>
        <dbReference type="ChEBI" id="CHEBI:30616"/>
    </ligand>
</feature>
<evidence type="ECO:0000313" key="10">
    <source>
        <dbReference type="Proteomes" id="UP000664096"/>
    </source>
</evidence>
<gene>
    <name evidence="9" type="ORF">JF539_07490</name>
</gene>
<dbReference type="InterPro" id="IPR027417">
    <property type="entry name" value="P-loop_NTPase"/>
</dbReference>
<dbReference type="Pfam" id="PF13245">
    <property type="entry name" value="AAA_19"/>
    <property type="match status" value="1"/>
</dbReference>
<evidence type="ECO:0000256" key="7">
    <source>
        <dbReference type="SAM" id="MobiDB-lite"/>
    </source>
</evidence>
<feature type="compositionally biased region" description="Acidic residues" evidence="7">
    <location>
        <begin position="490"/>
        <end position="502"/>
    </location>
</feature>
<comment type="caution">
    <text evidence="9">The sequence shown here is derived from an EMBL/GenBank/DDBJ whole genome shotgun (WGS) entry which is preliminary data.</text>
</comment>
<sequence>MADIETAPADFDDSADAQIRDCLNPANPQSFFLYAGAGSGKTRSLKNALDTFGEDHGTAFRRSGKKIAVITYTNAAADEIAERVGEDPLFPISTIHSFCWKHIGTYHSDIQAWLLATLPADLVELHEKQAKGRAGTKAALDRERAIASITRRLEWLSTPRRFTYNPNGDNFGQDSLSHSEVLKITAAFIETKPSMQAVLVNKYPFLLIDESQDTNKGLLEAFFALAAANKGRFAVGLFGDMMQRIFLDGHPELERLVPQDWARPVKRMNHRSPQRVIALGNVLRAPIDHRSQVAREDSDVGLVRLFVASSSTPDKPAFERQVQDRMAEFCGDPDWRDQAGVKALTLEHHMAASRYGFLEMFQALDRDSRLSTGLRTGELAGLRLFTERVAPLVAAAQANNAFAVMAHLRATSPLLKRSAIAERSIAADDPLQPIRAGVDALLDLDTESPKATFLTVLQCVAEHGLFEIPAALQPFVADEPKADVAAPEPTSEDAESNEEEAVAEASPESLEAWRAFLETPYHQTVPFAEYVSDRGSFGTHQGVKGLEFDRVLVILDDSDARGFLFSYDKLFEAKPLSDTDRKHLADGTEGGITRTRRLLYVTCTRAQKSLALVAYSEDPDTLVASALRNGWFEIHEIERL</sequence>
<dbReference type="Gene3D" id="3.40.50.300">
    <property type="entry name" value="P-loop containing nucleotide triphosphate hydrolases"/>
    <property type="match status" value="2"/>
</dbReference>
<accession>A0A939EDM7</accession>
<dbReference type="AlphaFoldDB" id="A0A939EDM7"/>
<dbReference type="RefSeq" id="WP_207139687.1">
    <property type="nucleotide sequence ID" value="NZ_JAEKJZ010000001.1"/>
</dbReference>
<dbReference type="PANTHER" id="PTHR11070:SF2">
    <property type="entry name" value="ATP-DEPENDENT DNA HELICASE SRS2"/>
    <property type="match status" value="1"/>
</dbReference>
<proteinExistence type="predicted"/>
<dbReference type="SUPFAM" id="SSF52540">
    <property type="entry name" value="P-loop containing nucleoside triphosphate hydrolases"/>
    <property type="match status" value="1"/>
</dbReference>
<keyword evidence="1 6" id="KW-0547">Nucleotide-binding</keyword>
<evidence type="ECO:0000256" key="1">
    <source>
        <dbReference type="ARBA" id="ARBA00022741"/>
    </source>
</evidence>
<dbReference type="GO" id="GO:0005829">
    <property type="term" value="C:cytosol"/>
    <property type="evidence" value="ECO:0007669"/>
    <property type="project" value="TreeGrafter"/>
</dbReference>
<name>A0A939EDM7_9HYPH</name>
<dbReference type="GO" id="GO:0043138">
    <property type="term" value="F:3'-5' DNA helicase activity"/>
    <property type="evidence" value="ECO:0007669"/>
    <property type="project" value="TreeGrafter"/>
</dbReference>
<dbReference type="PANTHER" id="PTHR11070">
    <property type="entry name" value="UVRD / RECB / PCRA DNA HELICASE FAMILY MEMBER"/>
    <property type="match status" value="1"/>
</dbReference>
<evidence type="ECO:0000256" key="3">
    <source>
        <dbReference type="ARBA" id="ARBA00022806"/>
    </source>
</evidence>
<dbReference type="EMBL" id="JAEKJZ010000001">
    <property type="protein sequence ID" value="MBN9670178.1"/>
    <property type="molecule type" value="Genomic_DNA"/>
</dbReference>
<evidence type="ECO:0000256" key="6">
    <source>
        <dbReference type="PROSITE-ProRule" id="PRU00560"/>
    </source>
</evidence>
<feature type="domain" description="UvrD-like helicase ATP-binding" evidence="8">
    <location>
        <begin position="14"/>
        <end position="292"/>
    </location>
</feature>
<dbReference type="GO" id="GO:0005524">
    <property type="term" value="F:ATP binding"/>
    <property type="evidence" value="ECO:0007669"/>
    <property type="project" value="UniProtKB-UniRule"/>
</dbReference>
<protein>
    <recommendedName>
        <fullName evidence="5">DNA 3'-5' helicase II</fullName>
    </recommendedName>
</protein>
<evidence type="ECO:0000313" key="9">
    <source>
        <dbReference type="EMBL" id="MBN9670178.1"/>
    </source>
</evidence>
<organism evidence="9 10">
    <name type="scientific">Roseibium aggregatum</name>
    <dbReference type="NCBI Taxonomy" id="187304"/>
    <lineage>
        <taxon>Bacteria</taxon>
        <taxon>Pseudomonadati</taxon>
        <taxon>Pseudomonadota</taxon>
        <taxon>Alphaproteobacteria</taxon>
        <taxon>Hyphomicrobiales</taxon>
        <taxon>Stappiaceae</taxon>
        <taxon>Roseibium</taxon>
    </lineage>
</organism>
<evidence type="ECO:0000256" key="4">
    <source>
        <dbReference type="ARBA" id="ARBA00022840"/>
    </source>
</evidence>